<sequence length="138" mass="15739">MSLRKITVEDKVYLYKSVTGFGSSTAIATFEITIFLEHYKLTPLKINFITWEDAYAGNPLSTGIKLTRLSTREEEVVNFNRPKYIREFVLYGLKMGWNGQNKVDSIDGLKILTSLDYDVSSLHPKEGVIIAHGKEYLK</sequence>
<dbReference type="Proteomes" id="UP000479938">
    <property type="component" value="Unassembled WGS sequence"/>
</dbReference>
<organism evidence="1 2">
    <name type="scientific">Flavobacterium bizetiae</name>
    <dbReference type="NCBI Taxonomy" id="2704140"/>
    <lineage>
        <taxon>Bacteria</taxon>
        <taxon>Pseudomonadati</taxon>
        <taxon>Bacteroidota</taxon>
        <taxon>Flavobacteriia</taxon>
        <taxon>Flavobacteriales</taxon>
        <taxon>Flavobacteriaceae</taxon>
        <taxon>Flavobacterium</taxon>
    </lineage>
</organism>
<protein>
    <submittedName>
        <fullName evidence="1">Uncharacterized protein</fullName>
    </submittedName>
</protein>
<keyword evidence="2" id="KW-1185">Reference proteome</keyword>
<dbReference type="EMBL" id="CADCSU010000186">
    <property type="protein sequence ID" value="CAA9203407.1"/>
    <property type="molecule type" value="Genomic_DNA"/>
</dbReference>
<proteinExistence type="predicted"/>
<dbReference type="RefSeq" id="WP_173973090.1">
    <property type="nucleotide sequence ID" value="NZ_CADCSU010000186.1"/>
</dbReference>
<name>A0A6J4GWY4_9FLAO</name>
<evidence type="ECO:0000313" key="1">
    <source>
        <dbReference type="EMBL" id="CAA9203407.1"/>
    </source>
</evidence>
<gene>
    <name evidence="1" type="ORF">FLA105534_04613</name>
</gene>
<evidence type="ECO:0000313" key="2">
    <source>
        <dbReference type="Proteomes" id="UP000479938"/>
    </source>
</evidence>
<dbReference type="AlphaFoldDB" id="A0A6J4GWY4"/>
<reference evidence="1 2" key="1">
    <citation type="submission" date="2020-02" db="EMBL/GenBank/DDBJ databases">
        <authorList>
            <person name="Criscuolo A."/>
        </authorList>
    </citation>
    <scope>NUCLEOTIDE SEQUENCE [LARGE SCALE GENOMIC DNA]</scope>
    <source>
        <strain evidence="1">CIP105534</strain>
    </source>
</reference>
<accession>A0A6J4GWY4</accession>